<sequence length="331" mass="35587">MIGRTLWERRWERRLHQRGRASALAVAGDHIVVHERYTRLVCLDRRDGSVRWDIATGKWPRGVVIAGDRCLVLPQNTDRLSCIDLATGSVVWCAALDSLSGHVVATTDTVLVGGWRGYRPLAAFDLRDGRALWRTDAPAHTVRPLPWAGAVLLGSGQDARLIDPRDGGELAHWRLPEPLADADHRPVFTAIGPDHCLARCGPRSLVVLRRSSGAVDRFATHDSDLSPTAAEFTGGAVWLRDRRAGSHAVDPADGSKLWTVDVGQPLVEGVARAGEGFAVASGDGLLYRLGADGRVVGRSSQARRIDGLRDLGAGEVLLVTKGTLTAVGVAV</sequence>
<name>A0A4U0MLM9_9ACTN</name>
<evidence type="ECO:0000259" key="1">
    <source>
        <dbReference type="Pfam" id="PF13360"/>
    </source>
</evidence>
<proteinExistence type="predicted"/>
<dbReference type="RefSeq" id="WP_136744737.1">
    <property type="nucleotide sequence ID" value="NZ_SUMB01000019.1"/>
</dbReference>
<gene>
    <name evidence="2" type="ORF">FCH28_36550</name>
</gene>
<dbReference type="PANTHER" id="PTHR34512:SF30">
    <property type="entry name" value="OUTER MEMBRANE PROTEIN ASSEMBLY FACTOR BAMB"/>
    <property type="match status" value="1"/>
</dbReference>
<dbReference type="InterPro" id="IPR015943">
    <property type="entry name" value="WD40/YVTN_repeat-like_dom_sf"/>
</dbReference>
<feature type="domain" description="Pyrrolo-quinoline quinone repeat" evidence="1">
    <location>
        <begin position="247"/>
        <end position="296"/>
    </location>
</feature>
<evidence type="ECO:0000313" key="2">
    <source>
        <dbReference type="EMBL" id="TJZ41610.1"/>
    </source>
</evidence>
<dbReference type="AlphaFoldDB" id="A0A4U0MLM9"/>
<dbReference type="InterPro" id="IPR002372">
    <property type="entry name" value="PQQ_rpt_dom"/>
</dbReference>
<evidence type="ECO:0000313" key="3">
    <source>
        <dbReference type="Proteomes" id="UP000308697"/>
    </source>
</evidence>
<dbReference type="PANTHER" id="PTHR34512">
    <property type="entry name" value="CELL SURFACE PROTEIN"/>
    <property type="match status" value="1"/>
</dbReference>
<dbReference type="SUPFAM" id="SSF50998">
    <property type="entry name" value="Quinoprotein alcohol dehydrogenase-like"/>
    <property type="match status" value="1"/>
</dbReference>
<feature type="domain" description="Pyrrolo-quinoline quinone repeat" evidence="1">
    <location>
        <begin position="3"/>
        <end position="92"/>
    </location>
</feature>
<dbReference type="OrthoDB" id="3515700at2"/>
<reference evidence="2 3" key="1">
    <citation type="submission" date="2019-04" db="EMBL/GenBank/DDBJ databases">
        <title>Streptomyces piniterrae sp. nov., a heliquinomycin-producing actinomycete isolated from rhizosphere soil of Pinus yunnanensis.</title>
        <authorList>
            <person name="Zhuang X."/>
            <person name="Zhao J."/>
        </authorList>
    </citation>
    <scope>NUCLEOTIDE SEQUENCE [LARGE SCALE GENOMIC DNA]</scope>
    <source>
        <strain evidence="3">jys28</strain>
    </source>
</reference>
<organism evidence="2 3">
    <name type="scientific">Streptomyces piniterrae</name>
    <dbReference type="NCBI Taxonomy" id="2571125"/>
    <lineage>
        <taxon>Bacteria</taxon>
        <taxon>Bacillati</taxon>
        <taxon>Actinomycetota</taxon>
        <taxon>Actinomycetes</taxon>
        <taxon>Kitasatosporales</taxon>
        <taxon>Streptomycetaceae</taxon>
        <taxon>Streptomyces</taxon>
    </lineage>
</organism>
<dbReference type="InterPro" id="IPR011047">
    <property type="entry name" value="Quinoprotein_ADH-like_sf"/>
</dbReference>
<keyword evidence="3" id="KW-1185">Reference proteome</keyword>
<dbReference type="Gene3D" id="2.130.10.10">
    <property type="entry name" value="YVTN repeat-like/Quinoprotein amine dehydrogenase"/>
    <property type="match status" value="1"/>
</dbReference>
<dbReference type="Pfam" id="PF13360">
    <property type="entry name" value="PQQ_2"/>
    <property type="match status" value="2"/>
</dbReference>
<dbReference type="EMBL" id="SUMB01000019">
    <property type="protein sequence ID" value="TJZ41610.1"/>
    <property type="molecule type" value="Genomic_DNA"/>
</dbReference>
<comment type="caution">
    <text evidence="2">The sequence shown here is derived from an EMBL/GenBank/DDBJ whole genome shotgun (WGS) entry which is preliminary data.</text>
</comment>
<protein>
    <recommendedName>
        <fullName evidence="1">Pyrrolo-quinoline quinone repeat domain-containing protein</fullName>
    </recommendedName>
</protein>
<dbReference type="Proteomes" id="UP000308697">
    <property type="component" value="Unassembled WGS sequence"/>
</dbReference>
<dbReference type="Gene3D" id="2.40.128.630">
    <property type="match status" value="1"/>
</dbReference>
<accession>A0A4U0MLM9</accession>